<dbReference type="eggNOG" id="ENOG502RI8V">
    <property type="taxonomic scope" value="Eukaryota"/>
</dbReference>
<proteinExistence type="predicted"/>
<sequence>MNIKNILNKGIFIVPITVAIHNYLFTIYVDKGEKKINNNSNNNSNNNNSNNNNNDDIHLNPSKRYEMITADKNGEILSISTSTSTNNNKHSLQKANIDKTFKILLINKFSKNYKHNDIVTIIDPDNPNNTLVKKVLATGNEFIPFPPYTNGIQDGFFVYSEPTVDGLPKIAGPIPIGFITGKVITNLYPNKLNIV</sequence>
<dbReference type="KEGG" id="ddi:DDB_G0270758"/>
<dbReference type="HOGENOM" id="CLU_1398664_0_0_1"/>
<feature type="region of interest" description="Disordered" evidence="1">
    <location>
        <begin position="38"/>
        <end position="59"/>
    </location>
</feature>
<comment type="caution">
    <text evidence="3">The sequence shown here is derived from an EMBL/GenBank/DDBJ whole genome shotgun (WGS) entry which is preliminary data.</text>
</comment>
<dbReference type="dictyBase" id="DDB_G0270758"/>
<keyword evidence="2" id="KW-1133">Transmembrane helix</keyword>
<dbReference type="OMA" id="YEMITAD"/>
<dbReference type="EMBL" id="AAFI02000005">
    <property type="protein sequence ID" value="EAL72729.1"/>
    <property type="molecule type" value="Genomic_DNA"/>
</dbReference>
<dbReference type="RefSeq" id="XP_646633.1">
    <property type="nucleotide sequence ID" value="XM_641541.1"/>
</dbReference>
<dbReference type="AlphaFoldDB" id="Q55C48"/>
<keyword evidence="2" id="KW-0812">Transmembrane</keyword>
<dbReference type="InterPro" id="IPR036286">
    <property type="entry name" value="LexA/Signal_pep-like_sf"/>
</dbReference>
<evidence type="ECO:0000313" key="3">
    <source>
        <dbReference type="EMBL" id="EAL72729.1"/>
    </source>
</evidence>
<dbReference type="SUPFAM" id="SSF51306">
    <property type="entry name" value="LexA/Signal peptidase"/>
    <property type="match status" value="1"/>
</dbReference>
<evidence type="ECO:0008006" key="5">
    <source>
        <dbReference type="Google" id="ProtNLM"/>
    </source>
</evidence>
<reference evidence="3 4" key="1">
    <citation type="journal article" date="2005" name="Nature">
        <title>The genome of the social amoeba Dictyostelium discoideum.</title>
        <authorList>
            <consortium name="The Dictyostelium discoideum Sequencing Consortium"/>
            <person name="Eichinger L."/>
            <person name="Pachebat J.A."/>
            <person name="Glockner G."/>
            <person name="Rajandream M.A."/>
            <person name="Sucgang R."/>
            <person name="Berriman M."/>
            <person name="Song J."/>
            <person name="Olsen R."/>
            <person name="Szafranski K."/>
            <person name="Xu Q."/>
            <person name="Tunggal B."/>
            <person name="Kummerfeld S."/>
            <person name="Madera M."/>
            <person name="Konfortov B.A."/>
            <person name="Rivero F."/>
            <person name="Bankier A.T."/>
            <person name="Lehmann R."/>
            <person name="Hamlin N."/>
            <person name="Davies R."/>
            <person name="Gaudet P."/>
            <person name="Fey P."/>
            <person name="Pilcher K."/>
            <person name="Chen G."/>
            <person name="Saunders D."/>
            <person name="Sodergren E."/>
            <person name="Davis P."/>
            <person name="Kerhornou A."/>
            <person name="Nie X."/>
            <person name="Hall N."/>
            <person name="Anjard C."/>
            <person name="Hemphill L."/>
            <person name="Bason N."/>
            <person name="Farbrother P."/>
            <person name="Desany B."/>
            <person name="Just E."/>
            <person name="Morio T."/>
            <person name="Rost R."/>
            <person name="Churcher C."/>
            <person name="Cooper J."/>
            <person name="Haydock S."/>
            <person name="van Driessche N."/>
            <person name="Cronin A."/>
            <person name="Goodhead I."/>
            <person name="Muzny D."/>
            <person name="Mourier T."/>
            <person name="Pain A."/>
            <person name="Lu M."/>
            <person name="Harper D."/>
            <person name="Lindsay R."/>
            <person name="Hauser H."/>
            <person name="James K."/>
            <person name="Quiles M."/>
            <person name="Madan Babu M."/>
            <person name="Saito T."/>
            <person name="Buchrieser C."/>
            <person name="Wardroper A."/>
            <person name="Felder M."/>
            <person name="Thangavelu M."/>
            <person name="Johnson D."/>
            <person name="Knights A."/>
            <person name="Loulseged H."/>
            <person name="Mungall K."/>
            <person name="Oliver K."/>
            <person name="Price C."/>
            <person name="Quail M.A."/>
            <person name="Urushihara H."/>
            <person name="Hernandez J."/>
            <person name="Rabbinowitsch E."/>
            <person name="Steffen D."/>
            <person name="Sanders M."/>
            <person name="Ma J."/>
            <person name="Kohara Y."/>
            <person name="Sharp S."/>
            <person name="Simmonds M."/>
            <person name="Spiegler S."/>
            <person name="Tivey A."/>
            <person name="Sugano S."/>
            <person name="White B."/>
            <person name="Walker D."/>
            <person name="Woodward J."/>
            <person name="Winckler T."/>
            <person name="Tanaka Y."/>
            <person name="Shaulsky G."/>
            <person name="Schleicher M."/>
            <person name="Weinstock G."/>
            <person name="Rosenthal A."/>
            <person name="Cox E.C."/>
            <person name="Chisholm R.L."/>
            <person name="Gibbs R."/>
            <person name="Loomis W.F."/>
            <person name="Platzer M."/>
            <person name="Kay R.R."/>
            <person name="Williams J."/>
            <person name="Dear P.H."/>
            <person name="Noegel A.A."/>
            <person name="Barrell B."/>
            <person name="Kuspa A."/>
        </authorList>
    </citation>
    <scope>NUCLEOTIDE SEQUENCE [LARGE SCALE GENOMIC DNA]</scope>
    <source>
        <strain evidence="3 4">AX4</strain>
    </source>
</reference>
<dbReference type="VEuPathDB" id="AmoebaDB:DDB_G0270758"/>
<feature type="transmembrane region" description="Helical" evidence="2">
    <location>
        <begin position="6"/>
        <end position="25"/>
    </location>
</feature>
<evidence type="ECO:0000256" key="1">
    <source>
        <dbReference type="SAM" id="MobiDB-lite"/>
    </source>
</evidence>
<evidence type="ECO:0000313" key="4">
    <source>
        <dbReference type="Proteomes" id="UP000002195"/>
    </source>
</evidence>
<dbReference type="Proteomes" id="UP000002195">
    <property type="component" value="Unassembled WGS sequence"/>
</dbReference>
<feature type="compositionally biased region" description="Low complexity" evidence="1">
    <location>
        <begin position="38"/>
        <end position="54"/>
    </location>
</feature>
<gene>
    <name evidence="3" type="ORF">DDB_G0270758</name>
</gene>
<accession>Q55C48</accession>
<dbReference type="InParanoid" id="Q55C48"/>
<dbReference type="GeneID" id="8617605"/>
<evidence type="ECO:0000256" key="2">
    <source>
        <dbReference type="SAM" id="Phobius"/>
    </source>
</evidence>
<name>Q55C48_DICDI</name>
<dbReference type="PaxDb" id="44689-DDB0201986"/>
<keyword evidence="2" id="KW-0472">Membrane</keyword>
<keyword evidence="4" id="KW-1185">Reference proteome</keyword>
<protein>
    <recommendedName>
        <fullName evidence="5">Peptidase S26 domain-containing protein</fullName>
    </recommendedName>
</protein>
<dbReference type="SMR" id="Q55C48"/>
<organism evidence="3 4">
    <name type="scientific">Dictyostelium discoideum</name>
    <name type="common">Social amoeba</name>
    <dbReference type="NCBI Taxonomy" id="44689"/>
    <lineage>
        <taxon>Eukaryota</taxon>
        <taxon>Amoebozoa</taxon>
        <taxon>Evosea</taxon>
        <taxon>Eumycetozoa</taxon>
        <taxon>Dictyostelia</taxon>
        <taxon>Dictyosteliales</taxon>
        <taxon>Dictyosteliaceae</taxon>
        <taxon>Dictyostelium</taxon>
    </lineage>
</organism>